<feature type="active site" description="Acyl-thioester intermediate" evidence="5 6">
    <location>
        <position position="142"/>
    </location>
</feature>
<dbReference type="SUPFAM" id="SSF52317">
    <property type="entry name" value="Class I glutamine amidotransferase-like"/>
    <property type="match status" value="1"/>
</dbReference>
<keyword evidence="2 5" id="KW-0028">Amino-acid biosynthesis</keyword>
<dbReference type="RefSeq" id="WP_013931575.1">
    <property type="nucleotide sequence ID" value="NC_015707.1"/>
</dbReference>
<dbReference type="CDD" id="cd03131">
    <property type="entry name" value="GATase1_HTS"/>
    <property type="match status" value="1"/>
</dbReference>
<keyword evidence="3 5" id="KW-0808">Transferase</keyword>
<feature type="site" description="Important for acyl-CoA specificity" evidence="5">
    <location>
        <position position="111"/>
    </location>
</feature>
<comment type="catalytic activity">
    <reaction evidence="5">
        <text>L-homoserine + acetyl-CoA = O-acetyl-L-homoserine + CoA</text>
        <dbReference type="Rhea" id="RHEA:13701"/>
        <dbReference type="ChEBI" id="CHEBI:57287"/>
        <dbReference type="ChEBI" id="CHEBI:57288"/>
        <dbReference type="ChEBI" id="CHEBI:57476"/>
        <dbReference type="ChEBI" id="CHEBI:57716"/>
        <dbReference type="EC" id="2.3.1.31"/>
    </reaction>
</comment>
<dbReference type="Proteomes" id="UP000006804">
    <property type="component" value="Chromosome"/>
</dbReference>
<dbReference type="GO" id="GO:0019281">
    <property type="term" value="P:L-methionine biosynthetic process from homoserine via O-succinyl-L-homoserine and cystathionine"/>
    <property type="evidence" value="ECO:0007669"/>
    <property type="project" value="InterPro"/>
</dbReference>
<dbReference type="PANTHER" id="PTHR20919:SF0">
    <property type="entry name" value="HOMOSERINE O-SUCCINYLTRANSFERASE"/>
    <property type="match status" value="1"/>
</dbReference>
<dbReference type="InterPro" id="IPR033752">
    <property type="entry name" value="MetA_family"/>
</dbReference>
<dbReference type="GO" id="GO:0008899">
    <property type="term" value="F:homoserine O-succinyltransferase activity"/>
    <property type="evidence" value="ECO:0007669"/>
    <property type="project" value="UniProtKB-UniRule"/>
</dbReference>
<organism evidence="7 8">
    <name type="scientific">Pseudothermotoga thermarum DSM 5069</name>
    <dbReference type="NCBI Taxonomy" id="688269"/>
    <lineage>
        <taxon>Bacteria</taxon>
        <taxon>Thermotogati</taxon>
        <taxon>Thermotogota</taxon>
        <taxon>Thermotogae</taxon>
        <taxon>Thermotogales</taxon>
        <taxon>Thermotogaceae</taxon>
        <taxon>Pseudothermotoga</taxon>
    </lineage>
</organism>
<dbReference type="eggNOG" id="COG1897">
    <property type="taxonomic scope" value="Bacteria"/>
</dbReference>
<sequence>MPVVVPADLSSGKVVKSEGIPVFSYGEISEKDGPFVKIGILNLMPNKEETEAQFLRVLGNTPIICHVTFLYTKTRIPQHTPFEHLKKFYKTFDEVKGEFFDGFIITGAPVEHLPFEEVDYWEELTQIMDWCETNVGTTYYVCWAPQAALYHRYGVQKYMLKKKMFGVFKHTIKNKNEYLFKGFDDVFYAPHSRHTEIRKEDLLKIPEIEILSESDEAGIYIAATKDRRHIFVTGHPEYDPLTLKREYERDKARGMDIDIPKNYFPNDDPKLEPIVNWRCHGHLLFANWLNYYVYQKKFVK</sequence>
<name>F7YV53_9THEM</name>
<dbReference type="EMBL" id="CP002351">
    <property type="protein sequence ID" value="AEH50352.1"/>
    <property type="molecule type" value="Genomic_DNA"/>
</dbReference>
<evidence type="ECO:0000256" key="3">
    <source>
        <dbReference type="ARBA" id="ARBA00022679"/>
    </source>
</evidence>
<keyword evidence="1 5" id="KW-0963">Cytoplasm</keyword>
<dbReference type="AlphaFoldDB" id="F7YV53"/>
<dbReference type="GO" id="GO:0004414">
    <property type="term" value="F:homoserine O-acetyltransferase activity"/>
    <property type="evidence" value="ECO:0007669"/>
    <property type="project" value="UniProtKB-EC"/>
</dbReference>
<reference evidence="7 8" key="1">
    <citation type="submission" date="2010-11" db="EMBL/GenBank/DDBJ databases">
        <title>The complete genome of Thermotoga thermarum DSM 5069.</title>
        <authorList>
            <consortium name="US DOE Joint Genome Institute (JGI-PGF)"/>
            <person name="Lucas S."/>
            <person name="Copeland A."/>
            <person name="Lapidus A."/>
            <person name="Bruce D."/>
            <person name="Goodwin L."/>
            <person name="Pitluck S."/>
            <person name="Kyrpides N."/>
            <person name="Mavromatis K."/>
            <person name="Ivanova N."/>
            <person name="Zeytun A."/>
            <person name="Brettin T."/>
            <person name="Detter J.C."/>
            <person name="Tapia R."/>
            <person name="Han C."/>
            <person name="Land M."/>
            <person name="Hauser L."/>
            <person name="Markowitz V."/>
            <person name="Cheng J.-F."/>
            <person name="Hugenholtz P."/>
            <person name="Woyke T."/>
            <person name="Wu D."/>
            <person name="Spring S."/>
            <person name="Schroeder M."/>
            <person name="Brambilla E."/>
            <person name="Klenk H.-P."/>
            <person name="Eisen J.A."/>
        </authorList>
    </citation>
    <scope>NUCLEOTIDE SEQUENCE [LARGE SCALE GENOMIC DNA]</scope>
    <source>
        <strain evidence="7 8">DSM 5069</strain>
    </source>
</reference>
<feature type="binding site" evidence="5">
    <location>
        <position position="163"/>
    </location>
    <ligand>
        <name>substrate</name>
    </ligand>
</feature>
<proteinExistence type="inferred from homology"/>
<feature type="active site" description="Proton acceptor" evidence="5">
    <location>
        <position position="235"/>
    </location>
</feature>
<dbReference type="KEGG" id="tta:Theth_0253"/>
<dbReference type="PIRSF" id="PIRSF000450">
    <property type="entry name" value="H_ser_succinyltr"/>
    <property type="match status" value="1"/>
</dbReference>
<dbReference type="EC" id="2.3.1.31" evidence="5"/>
<comment type="function">
    <text evidence="5">Transfers an acetyl group from acetyl-CoA to L-homoserine, forming acetyl-L-homoserine.</text>
</comment>
<dbReference type="PANTHER" id="PTHR20919">
    <property type="entry name" value="HOMOSERINE O-SUCCINYLTRANSFERASE"/>
    <property type="match status" value="1"/>
</dbReference>
<dbReference type="Gene3D" id="3.40.50.880">
    <property type="match status" value="1"/>
</dbReference>
<evidence type="ECO:0000256" key="5">
    <source>
        <dbReference type="HAMAP-Rule" id="MF_00295"/>
    </source>
</evidence>
<dbReference type="InterPro" id="IPR005697">
    <property type="entry name" value="HST_MetA"/>
</dbReference>
<feature type="binding site" evidence="5">
    <location>
        <position position="192"/>
    </location>
    <ligand>
        <name>substrate</name>
    </ligand>
</feature>
<evidence type="ECO:0000256" key="2">
    <source>
        <dbReference type="ARBA" id="ARBA00022605"/>
    </source>
</evidence>
<evidence type="ECO:0000256" key="6">
    <source>
        <dbReference type="PIRSR" id="PIRSR000450-1"/>
    </source>
</evidence>
<dbReference type="HOGENOM" id="CLU_057851_0_1_0"/>
<dbReference type="HAMAP" id="MF_00295">
    <property type="entry name" value="MetA_acyltransf"/>
    <property type="match status" value="1"/>
</dbReference>
<feature type="binding site" evidence="5">
    <location>
        <position position="249"/>
    </location>
    <ligand>
        <name>substrate</name>
    </ligand>
</feature>
<dbReference type="PATRIC" id="fig|688269.3.peg.263"/>
<dbReference type="UniPathway" id="UPA00051">
    <property type="reaction ID" value="UER00074"/>
</dbReference>
<accession>F7YV53</accession>
<dbReference type="Pfam" id="PF04204">
    <property type="entry name" value="HTS"/>
    <property type="match status" value="1"/>
</dbReference>
<feature type="active site" evidence="5">
    <location>
        <position position="237"/>
    </location>
</feature>
<gene>
    <name evidence="5" type="primary">metAA</name>
    <name evidence="7" type="ORF">Theth_0253</name>
</gene>
<dbReference type="NCBIfam" id="TIGR01001">
    <property type="entry name" value="metA"/>
    <property type="match status" value="1"/>
</dbReference>
<comment type="subcellular location">
    <subcellularLocation>
        <location evidence="5">Cytoplasm</location>
    </subcellularLocation>
</comment>
<dbReference type="OrthoDB" id="9772423at2"/>
<comment type="caution">
    <text evidence="5">Lacks conserved residue(s) required for the propagation of feature annotation.</text>
</comment>
<dbReference type="InterPro" id="IPR029062">
    <property type="entry name" value="Class_I_gatase-like"/>
</dbReference>
<comment type="similarity">
    <text evidence="5">Belongs to the MetA family.</text>
</comment>
<protein>
    <recommendedName>
        <fullName evidence="5">Homoserine O-acetyltransferase</fullName>
        <shortName evidence="5">HAT</shortName>
        <ecNumber evidence="5">2.3.1.31</ecNumber>
    </recommendedName>
    <alternativeName>
        <fullName evidence="5">Homoserine transacetylase</fullName>
        <shortName evidence="5">HTA</shortName>
    </alternativeName>
</protein>
<evidence type="ECO:0000256" key="4">
    <source>
        <dbReference type="ARBA" id="ARBA00023315"/>
    </source>
</evidence>
<comment type="pathway">
    <text evidence="5">Amino-acid biosynthesis; L-methionine biosynthesis via de novo pathway; O-acetyl-L-homoserine from L-homoserine: step 1/1.</text>
</comment>
<dbReference type="GO" id="GO:0005737">
    <property type="term" value="C:cytoplasm"/>
    <property type="evidence" value="ECO:0007669"/>
    <property type="project" value="UniProtKB-SubCell"/>
</dbReference>
<feature type="site" description="Important for substrate specificity" evidence="5">
    <location>
        <position position="192"/>
    </location>
</feature>
<evidence type="ECO:0000256" key="1">
    <source>
        <dbReference type="ARBA" id="ARBA00022490"/>
    </source>
</evidence>
<evidence type="ECO:0000313" key="8">
    <source>
        <dbReference type="Proteomes" id="UP000006804"/>
    </source>
</evidence>
<evidence type="ECO:0000313" key="7">
    <source>
        <dbReference type="EMBL" id="AEH50352.1"/>
    </source>
</evidence>
<dbReference type="STRING" id="688269.Theth_0253"/>
<keyword evidence="5" id="KW-0486">Methionine biosynthesis</keyword>
<keyword evidence="8" id="KW-1185">Reference proteome</keyword>
<keyword evidence="4 5" id="KW-0012">Acyltransferase</keyword>